<feature type="transmembrane region" description="Helical" evidence="7">
    <location>
        <begin position="292"/>
        <end position="312"/>
    </location>
</feature>
<feature type="transmembrane region" description="Helical" evidence="7">
    <location>
        <begin position="66"/>
        <end position="85"/>
    </location>
</feature>
<comment type="subcellular location">
    <subcellularLocation>
        <location evidence="1">Membrane</location>
        <topology evidence="1">Multi-pass membrane protein</topology>
    </subcellularLocation>
</comment>
<feature type="transmembrane region" description="Helical" evidence="7">
    <location>
        <begin position="184"/>
        <end position="203"/>
    </location>
</feature>
<dbReference type="Gene3D" id="1.20.1250.20">
    <property type="entry name" value="MFS general substrate transporter like domains"/>
    <property type="match status" value="2"/>
</dbReference>
<dbReference type="GO" id="GO:0005886">
    <property type="term" value="C:plasma membrane"/>
    <property type="evidence" value="ECO:0007669"/>
    <property type="project" value="TreeGrafter"/>
</dbReference>
<dbReference type="PANTHER" id="PTHR23501">
    <property type="entry name" value="MAJOR FACILITATOR SUPERFAMILY"/>
    <property type="match status" value="1"/>
</dbReference>
<dbReference type="VEuPathDB" id="FungiDB:AB675_10954"/>
<feature type="transmembrane region" description="Helical" evidence="7">
    <location>
        <begin position="424"/>
        <end position="448"/>
    </location>
</feature>
<keyword evidence="3 7" id="KW-0812">Transmembrane</keyword>
<evidence type="ECO:0000256" key="5">
    <source>
        <dbReference type="ARBA" id="ARBA00023136"/>
    </source>
</evidence>
<evidence type="ECO:0000256" key="2">
    <source>
        <dbReference type="ARBA" id="ARBA00007520"/>
    </source>
</evidence>
<dbReference type="GeneID" id="28731639"/>
<feature type="transmembrane region" description="Helical" evidence="7">
    <location>
        <begin position="224"/>
        <end position="244"/>
    </location>
</feature>
<evidence type="ECO:0000313" key="9">
    <source>
        <dbReference type="EMBL" id="KPI35468.1"/>
    </source>
</evidence>
<dbReference type="EMBL" id="LFJN01000039">
    <property type="protein sequence ID" value="KPI35468.1"/>
    <property type="molecule type" value="Genomic_DNA"/>
</dbReference>
<comment type="caution">
    <text evidence="9">The sequence shown here is derived from an EMBL/GenBank/DDBJ whole genome shotgun (WGS) entry which is preliminary data.</text>
</comment>
<dbReference type="OrthoDB" id="10021397at2759"/>
<evidence type="ECO:0000259" key="8">
    <source>
        <dbReference type="PROSITE" id="PS50850"/>
    </source>
</evidence>
<dbReference type="GO" id="GO:0022857">
    <property type="term" value="F:transmembrane transporter activity"/>
    <property type="evidence" value="ECO:0007669"/>
    <property type="project" value="InterPro"/>
</dbReference>
<evidence type="ECO:0000256" key="7">
    <source>
        <dbReference type="SAM" id="Phobius"/>
    </source>
</evidence>
<feature type="domain" description="Major facilitator superfamily (MFS) profile" evidence="8">
    <location>
        <begin position="31"/>
        <end position="521"/>
    </location>
</feature>
<dbReference type="InterPro" id="IPR020846">
    <property type="entry name" value="MFS_dom"/>
</dbReference>
<keyword evidence="4 7" id="KW-1133">Transmembrane helix</keyword>
<feature type="transmembrane region" description="Helical" evidence="7">
    <location>
        <begin position="152"/>
        <end position="172"/>
    </location>
</feature>
<name>A0A0N0NI91_9EURO</name>
<feature type="transmembrane region" description="Helical" evidence="7">
    <location>
        <begin position="97"/>
        <end position="115"/>
    </location>
</feature>
<keyword evidence="10" id="KW-1185">Reference proteome</keyword>
<accession>A0A0N0NI91</accession>
<feature type="transmembrane region" description="Helical" evidence="7">
    <location>
        <begin position="332"/>
        <end position="350"/>
    </location>
</feature>
<comment type="similarity">
    <text evidence="2">Belongs to the major facilitator superfamily. TCR/Tet family.</text>
</comment>
<feature type="transmembrane region" description="Helical" evidence="7">
    <location>
        <begin position="250"/>
        <end position="272"/>
    </location>
</feature>
<dbReference type="SUPFAM" id="SSF103473">
    <property type="entry name" value="MFS general substrate transporter"/>
    <property type="match status" value="2"/>
</dbReference>
<evidence type="ECO:0000256" key="3">
    <source>
        <dbReference type="ARBA" id="ARBA00022692"/>
    </source>
</evidence>
<reference evidence="9 10" key="1">
    <citation type="submission" date="2015-06" db="EMBL/GenBank/DDBJ databases">
        <title>Draft genome of the ant-associated black yeast Phialophora attae CBS 131958.</title>
        <authorList>
            <person name="Moreno L.F."/>
            <person name="Stielow B.J."/>
            <person name="de Hoog S."/>
            <person name="Vicente V.A."/>
            <person name="Weiss V.A."/>
            <person name="de Vries M."/>
            <person name="Cruz L.M."/>
            <person name="Souza E.M."/>
        </authorList>
    </citation>
    <scope>NUCLEOTIDE SEQUENCE [LARGE SCALE GENOMIC DNA]</scope>
    <source>
        <strain evidence="9 10">CBS 131958</strain>
    </source>
</reference>
<dbReference type="PANTHER" id="PTHR23501:SF193">
    <property type="entry name" value="MULTIDRUG TRANSPORTER, PUTATIVE (AFU_ORTHOLOGUE AFUA_8G00940)-RELATED"/>
    <property type="match status" value="1"/>
</dbReference>
<evidence type="ECO:0000313" key="10">
    <source>
        <dbReference type="Proteomes" id="UP000038010"/>
    </source>
</evidence>
<feature type="transmembrane region" description="Helical" evidence="7">
    <location>
        <begin position="121"/>
        <end position="145"/>
    </location>
</feature>
<keyword evidence="5 7" id="KW-0472">Membrane</keyword>
<dbReference type="RefSeq" id="XP_017995431.1">
    <property type="nucleotide sequence ID" value="XM_018139759.1"/>
</dbReference>
<evidence type="ECO:0000256" key="6">
    <source>
        <dbReference type="SAM" id="MobiDB-lite"/>
    </source>
</evidence>
<dbReference type="CDD" id="cd17502">
    <property type="entry name" value="MFS_Azr1_MDR_like"/>
    <property type="match status" value="1"/>
</dbReference>
<proteinExistence type="inferred from homology"/>
<evidence type="ECO:0000256" key="1">
    <source>
        <dbReference type="ARBA" id="ARBA00004141"/>
    </source>
</evidence>
<dbReference type="InterPro" id="IPR011701">
    <property type="entry name" value="MFS"/>
</dbReference>
<gene>
    <name evidence="9" type="ORF">AB675_10954</name>
</gene>
<sequence>MSHPEKPVASTADVEATEPRKYLTGLSFAFFFVGLSVIVLLITLDLAIVATAIPKITDEFDTISDIGWYASAFVLTQVTFVLLSGRTYTYFPFKTTYISYIVLFEFGSVLCGAAQSSSMLVVGRAVAGIGSSGIMNGTMTIVHIVSPPDRRAMGLGIVMALYGLGQLLGPLVSGGITEHASWRWCFYINLPIGALAVICFAFIKLPTYARKPWTIRTLFWDLDTIGFTILAPACVMLLLAVQWGGNEFGWSSATIIGMLCGSVAVFAIFAVWEMRLKDQAMLPSNILKLRPVAFALLVAFLQGGGMLILSYYLPLWFQAVQNVSPTMSGVRLLPLFIGQLVAAAVVGVLMSKFRFHALLPMVFGHGMIAVSYGLFSSIEPTSGHAAWIGYQVISGIGRGIALQAAVLVVQTVVAEVEVATATSIVIWIQFLGMGTMISAAQAIFLSLLKTNFRERLPQLDAGEAIRAGATAFIDSVPADMRQSVVEAYSDAIAGTNYLGLALAAASVVASIGVWNTKVGGKADAKQEDTETVVGGSKDARSR</sequence>
<dbReference type="PROSITE" id="PS50850">
    <property type="entry name" value="MFS"/>
    <property type="match status" value="1"/>
</dbReference>
<dbReference type="InterPro" id="IPR036259">
    <property type="entry name" value="MFS_trans_sf"/>
</dbReference>
<dbReference type="Proteomes" id="UP000038010">
    <property type="component" value="Unassembled WGS sequence"/>
</dbReference>
<organism evidence="9 10">
    <name type="scientific">Cyphellophora attinorum</name>
    <dbReference type="NCBI Taxonomy" id="1664694"/>
    <lineage>
        <taxon>Eukaryota</taxon>
        <taxon>Fungi</taxon>
        <taxon>Dikarya</taxon>
        <taxon>Ascomycota</taxon>
        <taxon>Pezizomycotina</taxon>
        <taxon>Eurotiomycetes</taxon>
        <taxon>Chaetothyriomycetidae</taxon>
        <taxon>Chaetothyriales</taxon>
        <taxon>Cyphellophoraceae</taxon>
        <taxon>Cyphellophora</taxon>
    </lineage>
</organism>
<dbReference type="Pfam" id="PF07690">
    <property type="entry name" value="MFS_1"/>
    <property type="match status" value="1"/>
</dbReference>
<feature type="region of interest" description="Disordered" evidence="6">
    <location>
        <begin position="523"/>
        <end position="542"/>
    </location>
</feature>
<feature type="transmembrane region" description="Helical" evidence="7">
    <location>
        <begin position="28"/>
        <end position="54"/>
    </location>
</feature>
<feature type="transmembrane region" description="Helical" evidence="7">
    <location>
        <begin position="357"/>
        <end position="375"/>
    </location>
</feature>
<dbReference type="AlphaFoldDB" id="A0A0N0NI91"/>
<protein>
    <submittedName>
        <fullName evidence="9">Putative HC-toxin efflux carrier TOXA</fullName>
    </submittedName>
</protein>
<evidence type="ECO:0000256" key="4">
    <source>
        <dbReference type="ARBA" id="ARBA00022989"/>
    </source>
</evidence>